<dbReference type="Pfam" id="PF03062">
    <property type="entry name" value="MBOAT"/>
    <property type="match status" value="1"/>
</dbReference>
<name>A0A8J7IM48_9BACT</name>
<feature type="transmembrane region" description="Helical" evidence="8">
    <location>
        <begin position="427"/>
        <end position="445"/>
    </location>
</feature>
<dbReference type="GO" id="GO:0005886">
    <property type="term" value="C:plasma membrane"/>
    <property type="evidence" value="ECO:0007669"/>
    <property type="project" value="UniProtKB-SubCell"/>
</dbReference>
<evidence type="ECO:0000256" key="2">
    <source>
        <dbReference type="ARBA" id="ARBA00010323"/>
    </source>
</evidence>
<dbReference type="InterPro" id="IPR024194">
    <property type="entry name" value="Ac/AlaTfrase_AlgI/DltB"/>
</dbReference>
<keyword evidence="7" id="KW-0808">Transferase</keyword>
<feature type="transmembrane region" description="Helical" evidence="8">
    <location>
        <begin position="302"/>
        <end position="323"/>
    </location>
</feature>
<sequence>MPFTSLEYLIFLPLLFLVHHLSRGRMRWGGLLAASYGFYLDAGASYLVVVLAFVTLLSYVCGLQVGPAGNRPRFFLLIGIVGNIAVLVGMKYLPFLWECVSSLPSFIPVAKLSAPPLLVSVGVSFFVFQAIGYLVAVYLENEDPERHLGIFALTLAFFPKLLQGPIEKSSDLAVQFRQSYRFDYLDIRSGMTLFLWGAFKKVVIADRLALFVDAVYARPTAYAGISLVFATVLYAFQLYLDFSGYTDMALGSARLFNIRLSQNFDRPYLATSVGDFWRRWHMTFSRWILANLFQPLQMRWRYWGKWGTALALMVTFLVSGIWHGAAWGFIAWGGIHGIYLSCSVIWSPYRRRLYRWLGIEKAWWLRLWQVCVTFLLVSFAWIFFRAGTLEKGWYIATHLFTPGPLPAANWGELVETYLLAGQSIWDFYLAAVLLAALGGISFFCARRGWSSLPDAIEAAPGWVRWGTCYAITLCLVFAGIFGNATFIYFQF</sequence>
<evidence type="ECO:0000256" key="4">
    <source>
        <dbReference type="ARBA" id="ARBA00022692"/>
    </source>
</evidence>
<protein>
    <submittedName>
        <fullName evidence="9">MBOAT family protein</fullName>
    </submittedName>
</protein>
<comment type="subcellular location">
    <subcellularLocation>
        <location evidence="1">Cell membrane</location>
        <topology evidence="1">Multi-pass membrane protein</topology>
    </subcellularLocation>
</comment>
<dbReference type="PANTHER" id="PTHR13285:SF18">
    <property type="entry name" value="PROTEIN-CYSTEINE N-PALMITOYLTRANSFERASE RASP"/>
    <property type="match status" value="1"/>
</dbReference>
<organism evidence="9 10">
    <name type="scientific">Geomesophilobacter sediminis</name>
    <dbReference type="NCBI Taxonomy" id="2798584"/>
    <lineage>
        <taxon>Bacteria</taxon>
        <taxon>Pseudomonadati</taxon>
        <taxon>Thermodesulfobacteriota</taxon>
        <taxon>Desulfuromonadia</taxon>
        <taxon>Geobacterales</taxon>
        <taxon>Geobacteraceae</taxon>
        <taxon>Geomesophilobacter</taxon>
    </lineage>
</organism>
<keyword evidence="3 7" id="KW-1003">Cell membrane</keyword>
<reference evidence="9" key="1">
    <citation type="submission" date="2020-12" db="EMBL/GenBank/DDBJ databases">
        <title>Geomonas sp. Red875, isolated from river sediment.</title>
        <authorList>
            <person name="Xu Z."/>
            <person name="Zhang Z."/>
            <person name="Masuda Y."/>
            <person name="Itoh H."/>
            <person name="Senoo K."/>
        </authorList>
    </citation>
    <scope>NUCLEOTIDE SEQUENCE</scope>
    <source>
        <strain evidence="9">Red875</strain>
    </source>
</reference>
<feature type="transmembrane region" description="Helical" evidence="8">
    <location>
        <begin position="329"/>
        <end position="346"/>
    </location>
</feature>
<evidence type="ECO:0000256" key="8">
    <source>
        <dbReference type="SAM" id="Phobius"/>
    </source>
</evidence>
<evidence type="ECO:0000256" key="6">
    <source>
        <dbReference type="ARBA" id="ARBA00023136"/>
    </source>
</evidence>
<dbReference type="EMBL" id="JAEMHM010000002">
    <property type="protein sequence ID" value="MBJ6723693.1"/>
    <property type="molecule type" value="Genomic_DNA"/>
</dbReference>
<dbReference type="GO" id="GO:0042121">
    <property type="term" value="P:alginic acid biosynthetic process"/>
    <property type="evidence" value="ECO:0007669"/>
    <property type="project" value="InterPro"/>
</dbReference>
<feature type="transmembrane region" description="Helical" evidence="8">
    <location>
        <begin position="221"/>
        <end position="240"/>
    </location>
</feature>
<dbReference type="InterPro" id="IPR051085">
    <property type="entry name" value="MB_O-acyltransferase"/>
</dbReference>
<dbReference type="PIRSF" id="PIRSF016636">
    <property type="entry name" value="AlgI_DltB"/>
    <property type="match status" value="1"/>
</dbReference>
<comment type="similarity">
    <text evidence="2 7">Belongs to the membrane-bound acyltransferase family.</text>
</comment>
<evidence type="ECO:0000256" key="7">
    <source>
        <dbReference type="PIRNR" id="PIRNR016636"/>
    </source>
</evidence>
<keyword evidence="5 8" id="KW-1133">Transmembrane helix</keyword>
<evidence type="ECO:0000256" key="5">
    <source>
        <dbReference type="ARBA" id="ARBA00022989"/>
    </source>
</evidence>
<keyword evidence="6 7" id="KW-0472">Membrane</keyword>
<comment type="caution">
    <text evidence="9">The sequence shown here is derived from an EMBL/GenBank/DDBJ whole genome shotgun (WGS) entry which is preliminary data.</text>
</comment>
<evidence type="ECO:0000256" key="3">
    <source>
        <dbReference type="ARBA" id="ARBA00022475"/>
    </source>
</evidence>
<accession>A0A8J7IM48</accession>
<evidence type="ECO:0000313" key="10">
    <source>
        <dbReference type="Proteomes" id="UP000636888"/>
    </source>
</evidence>
<dbReference type="Proteomes" id="UP000636888">
    <property type="component" value="Unassembled WGS sequence"/>
</dbReference>
<keyword evidence="4 8" id="KW-0812">Transmembrane</keyword>
<evidence type="ECO:0000256" key="1">
    <source>
        <dbReference type="ARBA" id="ARBA00004651"/>
    </source>
</evidence>
<dbReference type="PIRSF" id="PIRSF500217">
    <property type="entry name" value="AlgI"/>
    <property type="match status" value="1"/>
</dbReference>
<dbReference type="RefSeq" id="WP_199382530.1">
    <property type="nucleotide sequence ID" value="NZ_JAEMHM010000002.1"/>
</dbReference>
<dbReference type="GO" id="GO:0016746">
    <property type="term" value="F:acyltransferase activity"/>
    <property type="evidence" value="ECO:0007669"/>
    <property type="project" value="UniProtKB-KW"/>
</dbReference>
<feature type="transmembrane region" description="Helical" evidence="8">
    <location>
        <begin position="74"/>
        <end position="97"/>
    </location>
</feature>
<gene>
    <name evidence="9" type="ORF">JFN93_03120</name>
</gene>
<keyword evidence="7" id="KW-0012">Acyltransferase</keyword>
<feature type="transmembrane region" description="Helical" evidence="8">
    <location>
        <begin position="466"/>
        <end position="489"/>
    </location>
</feature>
<feature type="transmembrane region" description="Helical" evidence="8">
    <location>
        <begin position="367"/>
        <end position="384"/>
    </location>
</feature>
<feature type="transmembrane region" description="Helical" evidence="8">
    <location>
        <begin position="43"/>
        <end position="62"/>
    </location>
</feature>
<keyword evidence="10" id="KW-1185">Reference proteome</keyword>
<dbReference type="PANTHER" id="PTHR13285">
    <property type="entry name" value="ACYLTRANSFERASE"/>
    <property type="match status" value="1"/>
</dbReference>
<feature type="transmembrane region" description="Helical" evidence="8">
    <location>
        <begin position="117"/>
        <end position="136"/>
    </location>
</feature>
<evidence type="ECO:0000313" key="9">
    <source>
        <dbReference type="EMBL" id="MBJ6723693.1"/>
    </source>
</evidence>
<dbReference type="InterPro" id="IPR028362">
    <property type="entry name" value="AlgI"/>
</dbReference>
<proteinExistence type="inferred from homology"/>
<dbReference type="AlphaFoldDB" id="A0A8J7IM48"/>
<dbReference type="InterPro" id="IPR004299">
    <property type="entry name" value="MBOAT_fam"/>
</dbReference>